<dbReference type="AlphaFoldDB" id="A0AAV2RJH9"/>
<organism evidence="1 2">
    <name type="scientific">Meganyctiphanes norvegica</name>
    <name type="common">Northern krill</name>
    <name type="synonym">Thysanopoda norvegica</name>
    <dbReference type="NCBI Taxonomy" id="48144"/>
    <lineage>
        <taxon>Eukaryota</taxon>
        <taxon>Metazoa</taxon>
        <taxon>Ecdysozoa</taxon>
        <taxon>Arthropoda</taxon>
        <taxon>Crustacea</taxon>
        <taxon>Multicrustacea</taxon>
        <taxon>Malacostraca</taxon>
        <taxon>Eumalacostraca</taxon>
        <taxon>Eucarida</taxon>
        <taxon>Euphausiacea</taxon>
        <taxon>Euphausiidae</taxon>
        <taxon>Meganyctiphanes</taxon>
    </lineage>
</organism>
<dbReference type="Gene3D" id="2.30.29.30">
    <property type="entry name" value="Pleckstrin-homology domain (PH domain)/Phosphotyrosine-binding domain (PTB)"/>
    <property type="match status" value="1"/>
</dbReference>
<comment type="caution">
    <text evidence="1">The sequence shown here is derived from an EMBL/GenBank/DDBJ whole genome shotgun (WGS) entry which is preliminary data.</text>
</comment>
<name>A0AAV2RJH9_MEGNR</name>
<dbReference type="SUPFAM" id="SSF50729">
    <property type="entry name" value="PH domain-like"/>
    <property type="match status" value="1"/>
</dbReference>
<dbReference type="Proteomes" id="UP001497623">
    <property type="component" value="Unassembled WGS sequence"/>
</dbReference>
<protein>
    <submittedName>
        <fullName evidence="1">Uncharacterized protein</fullName>
    </submittedName>
</protein>
<keyword evidence="2" id="KW-1185">Reference proteome</keyword>
<dbReference type="InterPro" id="IPR011993">
    <property type="entry name" value="PH-like_dom_sf"/>
</dbReference>
<proteinExistence type="predicted"/>
<accession>A0AAV2RJH9</accession>
<evidence type="ECO:0000313" key="1">
    <source>
        <dbReference type="EMBL" id="CAL4124138.1"/>
    </source>
</evidence>
<evidence type="ECO:0000313" key="2">
    <source>
        <dbReference type="Proteomes" id="UP001497623"/>
    </source>
</evidence>
<dbReference type="EMBL" id="CAXKWB010022127">
    <property type="protein sequence ID" value="CAL4124138.1"/>
    <property type="molecule type" value="Genomic_DNA"/>
</dbReference>
<feature type="non-terminal residue" evidence="1">
    <location>
        <position position="130"/>
    </location>
</feature>
<reference evidence="1 2" key="1">
    <citation type="submission" date="2024-05" db="EMBL/GenBank/DDBJ databases">
        <authorList>
            <person name="Wallberg A."/>
        </authorList>
    </citation>
    <scope>NUCLEOTIDE SEQUENCE [LARGE SCALE GENOMIC DNA]</scope>
</reference>
<gene>
    <name evidence="1" type="ORF">MNOR_LOCUS24274</name>
</gene>
<sequence>MLLAVTEDDDGRESLEQVKGLLYPLRDQLERTIQNSPCEKNLNRKLREINTRHGRMSRQATLKKMAELQTSIDAWEGKDIAQCCNEFVLEGDLMKLGPTSKRQTDRHVFLFDGLIVLCKSNNRRSSVTGQ</sequence>